<evidence type="ECO:0000313" key="2">
    <source>
        <dbReference type="Proteomes" id="UP000499080"/>
    </source>
</evidence>
<gene>
    <name evidence="1" type="ORF">AVEN_172213_1</name>
</gene>
<sequence length="99" mass="11029">MEGKKSVYVFWTVYDLKPEGGMDDSTSVPITVLPRFDLASHWAFENLRRSSAVLLVVSFGLGVKANSGCASSPPKNWPVTLLEKGLRDSWARWVSLNEK</sequence>
<organism evidence="1 2">
    <name type="scientific">Araneus ventricosus</name>
    <name type="common">Orbweaver spider</name>
    <name type="synonym">Epeira ventricosa</name>
    <dbReference type="NCBI Taxonomy" id="182803"/>
    <lineage>
        <taxon>Eukaryota</taxon>
        <taxon>Metazoa</taxon>
        <taxon>Ecdysozoa</taxon>
        <taxon>Arthropoda</taxon>
        <taxon>Chelicerata</taxon>
        <taxon>Arachnida</taxon>
        <taxon>Araneae</taxon>
        <taxon>Araneomorphae</taxon>
        <taxon>Entelegynae</taxon>
        <taxon>Araneoidea</taxon>
        <taxon>Araneidae</taxon>
        <taxon>Araneus</taxon>
    </lineage>
</organism>
<comment type="caution">
    <text evidence="1">The sequence shown here is derived from an EMBL/GenBank/DDBJ whole genome shotgun (WGS) entry which is preliminary data.</text>
</comment>
<evidence type="ECO:0000313" key="1">
    <source>
        <dbReference type="EMBL" id="GBO01658.1"/>
    </source>
</evidence>
<protein>
    <submittedName>
        <fullName evidence="1">Uncharacterized protein</fullName>
    </submittedName>
</protein>
<dbReference type="EMBL" id="BGPR01029697">
    <property type="protein sequence ID" value="GBO01658.1"/>
    <property type="molecule type" value="Genomic_DNA"/>
</dbReference>
<dbReference type="Proteomes" id="UP000499080">
    <property type="component" value="Unassembled WGS sequence"/>
</dbReference>
<reference evidence="1 2" key="1">
    <citation type="journal article" date="2019" name="Sci. Rep.">
        <title>Orb-weaving spider Araneus ventricosus genome elucidates the spidroin gene catalogue.</title>
        <authorList>
            <person name="Kono N."/>
            <person name="Nakamura H."/>
            <person name="Ohtoshi R."/>
            <person name="Moran D.A.P."/>
            <person name="Shinohara A."/>
            <person name="Yoshida Y."/>
            <person name="Fujiwara M."/>
            <person name="Mori M."/>
            <person name="Tomita M."/>
            <person name="Arakawa K."/>
        </authorList>
    </citation>
    <scope>NUCLEOTIDE SEQUENCE [LARGE SCALE GENOMIC DNA]</scope>
</reference>
<proteinExistence type="predicted"/>
<keyword evidence="2" id="KW-1185">Reference proteome</keyword>
<accession>A0A4Y2TM96</accession>
<name>A0A4Y2TM96_ARAVE</name>
<dbReference type="AlphaFoldDB" id="A0A4Y2TM96"/>